<dbReference type="EMBL" id="CP054929">
    <property type="protein sequence ID" value="QKW50259.1"/>
    <property type="molecule type" value="Genomic_DNA"/>
</dbReference>
<dbReference type="PANTHER" id="PTHR13847:SF287">
    <property type="entry name" value="FAD-DEPENDENT OXIDOREDUCTASE DOMAIN-CONTAINING PROTEIN 1"/>
    <property type="match status" value="1"/>
</dbReference>
<dbReference type="GO" id="GO:0005737">
    <property type="term" value="C:cytoplasm"/>
    <property type="evidence" value="ECO:0007669"/>
    <property type="project" value="TreeGrafter"/>
</dbReference>
<dbReference type="SUPFAM" id="SSF54373">
    <property type="entry name" value="FAD-linked reductases, C-terminal domain"/>
    <property type="match status" value="1"/>
</dbReference>
<dbReference type="GO" id="GO:0051536">
    <property type="term" value="F:iron-sulfur cluster binding"/>
    <property type="evidence" value="ECO:0007669"/>
    <property type="project" value="InterPro"/>
</dbReference>
<dbReference type="AlphaFoldDB" id="A0A7H8N770"/>
<dbReference type="Pfam" id="PF13510">
    <property type="entry name" value="Fer2_4"/>
    <property type="match status" value="1"/>
</dbReference>
<evidence type="ECO:0000313" key="4">
    <source>
        <dbReference type="Proteomes" id="UP000509303"/>
    </source>
</evidence>
<evidence type="ECO:0000256" key="1">
    <source>
        <dbReference type="ARBA" id="ARBA00023002"/>
    </source>
</evidence>
<dbReference type="PANTHER" id="PTHR13847">
    <property type="entry name" value="SARCOSINE DEHYDROGENASE-RELATED"/>
    <property type="match status" value="1"/>
</dbReference>
<name>A0A7H8N770_9ACTN</name>
<dbReference type="Proteomes" id="UP000509303">
    <property type="component" value="Chromosome"/>
</dbReference>
<gene>
    <name evidence="3" type="ORF">HUT08_12695</name>
</gene>
<dbReference type="Pfam" id="PF01266">
    <property type="entry name" value="DAO"/>
    <property type="match status" value="1"/>
</dbReference>
<dbReference type="Gene3D" id="3.50.50.60">
    <property type="entry name" value="FAD/NAD(P)-binding domain"/>
    <property type="match status" value="1"/>
</dbReference>
<protein>
    <submittedName>
        <fullName evidence="3">FAD-dependent oxidoreductase</fullName>
    </submittedName>
</protein>
<dbReference type="GO" id="GO:0016491">
    <property type="term" value="F:oxidoreductase activity"/>
    <property type="evidence" value="ECO:0007669"/>
    <property type="project" value="UniProtKB-KW"/>
</dbReference>
<dbReference type="SUPFAM" id="SSF54292">
    <property type="entry name" value="2Fe-2S ferredoxin-like"/>
    <property type="match status" value="1"/>
</dbReference>
<dbReference type="InterPro" id="IPR036010">
    <property type="entry name" value="2Fe-2S_ferredoxin-like_sf"/>
</dbReference>
<dbReference type="SUPFAM" id="SSF51905">
    <property type="entry name" value="FAD/NAD(P)-binding domain"/>
    <property type="match status" value="1"/>
</dbReference>
<dbReference type="InterPro" id="IPR036188">
    <property type="entry name" value="FAD/NAD-bd_sf"/>
</dbReference>
<dbReference type="InterPro" id="IPR006076">
    <property type="entry name" value="FAD-dep_OxRdtase"/>
</dbReference>
<accession>A0A7H8N770</accession>
<keyword evidence="1" id="KW-0560">Oxidoreductase</keyword>
<evidence type="ECO:0000259" key="2">
    <source>
        <dbReference type="Pfam" id="PF01266"/>
    </source>
</evidence>
<proteinExistence type="predicted"/>
<evidence type="ECO:0000313" key="3">
    <source>
        <dbReference type="EMBL" id="QKW50259.1"/>
    </source>
</evidence>
<keyword evidence="4" id="KW-1185">Reference proteome</keyword>
<reference evidence="3 4" key="1">
    <citation type="submission" date="2020-06" db="EMBL/GenBank/DDBJ databases">
        <title>Genome mining for natural products.</title>
        <authorList>
            <person name="Zhang B."/>
            <person name="Shi J."/>
            <person name="Ge H."/>
        </authorList>
    </citation>
    <scope>NUCLEOTIDE SEQUENCE [LARGE SCALE GENOMIC DNA]</scope>
    <source>
        <strain evidence="3 4">NA00687</strain>
    </source>
</reference>
<dbReference type="InterPro" id="IPR042204">
    <property type="entry name" value="2Fe-2S-bd_N"/>
</dbReference>
<dbReference type="Gene3D" id="3.30.9.10">
    <property type="entry name" value="D-Amino Acid Oxidase, subunit A, domain 2"/>
    <property type="match status" value="1"/>
</dbReference>
<feature type="domain" description="FAD dependent oxidoreductase" evidence="2">
    <location>
        <begin position="12"/>
        <end position="375"/>
    </location>
</feature>
<dbReference type="Gene3D" id="3.10.20.440">
    <property type="entry name" value="2Fe-2S iron-sulphur cluster binding domain, sarcosine oxidase, alpha subunit, N-terminal domain"/>
    <property type="match status" value="1"/>
</dbReference>
<sequence>MHGSWTYGQHPDAVVVGSGIIGAACAEALTRRGVRVLVLDRGAVASATTASGEGNLLVSDKPPGPELDLALASLRRWPALLAELREELGPRRAACEYERKGGLVVAIGAAQSAALHAFAAAQRPVGVEAHALAPDEVAAYEPHLTPRATAVLHYPQDAQLQPVLAATALLAAVRARGGEVRGGVAALGVRRDRHGRVRAVRTARGDVPCGAVVNACGPWAGSFADAAGAPLPVAPRRGLVLVTAPLPAGTVRHKVYAADYVGAVGAAEADLRVSTVVEATQAGTVLIGSSRQRVGFDPAIPVAVLRALARGATTLFPLLAAVPVLRAYGGFRPYTPDHLPVIGPDPRRAGLWHATGHEGAGIGLAAATGDLLAELLTGEPPHLDPAPFRADRPGLRGAPEAAGGVPAGVAAVAVRPGPGAAGAGVVAMPPGPGAEGPVARVAVGGGGGLPLTVDGVARRARPGDTVATVLLTTGRAAWRTTRGGDRPRGVFCGIGVCHDCLVVVNGLPDVRACLREVASGDVVETQRGAVLPAPATGAGAGVDGVAGRAGGGAVDASGVVTRPRAAAVDGDDAHGDGGDRA</sequence>
<organism evidence="3 4">
    <name type="scientific">Streptomyces buecherae</name>
    <dbReference type="NCBI Taxonomy" id="2763006"/>
    <lineage>
        <taxon>Bacteria</taxon>
        <taxon>Bacillati</taxon>
        <taxon>Actinomycetota</taxon>
        <taxon>Actinomycetes</taxon>
        <taxon>Kitasatosporales</taxon>
        <taxon>Streptomycetaceae</taxon>
        <taxon>Streptomyces</taxon>
    </lineage>
</organism>